<dbReference type="PANTHER" id="PTHR45655:SF13">
    <property type="entry name" value="SOLUBLE GUANYLATE CYCLASE GCY-32-RELATED"/>
    <property type="match status" value="1"/>
</dbReference>
<evidence type="ECO:0000313" key="3">
    <source>
        <dbReference type="Proteomes" id="UP000695022"/>
    </source>
</evidence>
<dbReference type="SMART" id="SM00044">
    <property type="entry name" value="CYCc"/>
    <property type="match status" value="1"/>
</dbReference>
<reference evidence="4" key="1">
    <citation type="submission" date="2025-08" db="UniProtKB">
        <authorList>
            <consortium name="RefSeq"/>
        </authorList>
    </citation>
    <scope>IDENTIFICATION</scope>
</reference>
<dbReference type="Pfam" id="PF00211">
    <property type="entry name" value="Guanylate_cyc"/>
    <property type="match status" value="1"/>
</dbReference>
<keyword evidence="1" id="KW-0456">Lyase</keyword>
<gene>
    <name evidence="4" type="primary">LOC106817578</name>
</gene>
<dbReference type="GeneID" id="106817578"/>
<keyword evidence="3" id="KW-1185">Reference proteome</keyword>
<sequence>HTTQPDIFNDVTFLVLHICSFEESYVRLTPYDAVELINKVYNEIEKTIRKYDVYCFNSVGGKYAVVSGCPTRNCDKHAKEVAELVVDIFRATGNISAPIIQGSIRLAGAIHTGPAMALVVGNGARRYELFGQTLAVTHLLEAACLQCYIPLKRVHCIGPGNRYTNHMHFEHFNNEMMVERPSD</sequence>
<protein>
    <submittedName>
        <fullName evidence="4">Soluble guanylate cyclase gcy-35-like</fullName>
    </submittedName>
</protein>
<accession>A0ABM1EZW8</accession>
<proteinExistence type="predicted"/>
<dbReference type="PANTHER" id="PTHR45655">
    <property type="entry name" value="GUANYLATE CYCLASE SOLUBLE SUBUNIT BETA-2"/>
    <property type="match status" value="1"/>
</dbReference>
<dbReference type="CDD" id="cd07302">
    <property type="entry name" value="CHD"/>
    <property type="match status" value="1"/>
</dbReference>
<dbReference type="Gene3D" id="3.30.70.1230">
    <property type="entry name" value="Nucleotide cyclase"/>
    <property type="match status" value="1"/>
</dbReference>
<dbReference type="RefSeq" id="XP_014677739.1">
    <property type="nucleotide sequence ID" value="XM_014822253.1"/>
</dbReference>
<dbReference type="InterPro" id="IPR029787">
    <property type="entry name" value="Nucleotide_cyclase"/>
</dbReference>
<evidence type="ECO:0000256" key="1">
    <source>
        <dbReference type="ARBA" id="ARBA00023239"/>
    </source>
</evidence>
<dbReference type="PROSITE" id="PS50125">
    <property type="entry name" value="GUANYLATE_CYCLASE_2"/>
    <property type="match status" value="1"/>
</dbReference>
<dbReference type="SUPFAM" id="SSF55073">
    <property type="entry name" value="Nucleotide cyclase"/>
    <property type="match status" value="1"/>
</dbReference>
<dbReference type="Proteomes" id="UP000695022">
    <property type="component" value="Unplaced"/>
</dbReference>
<dbReference type="InterPro" id="IPR001054">
    <property type="entry name" value="A/G_cyclase"/>
</dbReference>
<evidence type="ECO:0000313" key="4">
    <source>
        <dbReference type="RefSeq" id="XP_014677739.1"/>
    </source>
</evidence>
<evidence type="ECO:0000259" key="2">
    <source>
        <dbReference type="PROSITE" id="PS50125"/>
    </source>
</evidence>
<feature type="domain" description="Guanylate cyclase" evidence="2">
    <location>
        <begin position="12"/>
        <end position="141"/>
    </location>
</feature>
<organism evidence="3 4">
    <name type="scientific">Priapulus caudatus</name>
    <name type="common">Priapulid worm</name>
    <dbReference type="NCBI Taxonomy" id="37621"/>
    <lineage>
        <taxon>Eukaryota</taxon>
        <taxon>Metazoa</taxon>
        <taxon>Ecdysozoa</taxon>
        <taxon>Scalidophora</taxon>
        <taxon>Priapulida</taxon>
        <taxon>Priapulimorpha</taxon>
        <taxon>Priapulimorphida</taxon>
        <taxon>Priapulidae</taxon>
        <taxon>Priapulus</taxon>
    </lineage>
</organism>
<name>A0ABM1EZW8_PRICU</name>
<feature type="non-terminal residue" evidence="4">
    <location>
        <position position="1"/>
    </location>
</feature>